<dbReference type="Gene3D" id="3.90.1030.20">
    <property type="entry name" value="DNA polymerase delta, p66 (Cdc27) subunit, wHTH domain"/>
    <property type="match status" value="1"/>
</dbReference>
<name>A0A8B9JFM0_ASTMX</name>
<proteinExistence type="predicted"/>
<dbReference type="GO" id="GO:0006297">
    <property type="term" value="P:nucleotide-excision repair, DNA gap filling"/>
    <property type="evidence" value="ECO:0007669"/>
    <property type="project" value="TreeGrafter"/>
</dbReference>
<dbReference type="Ensembl" id="ENSAMXT00005023134.1">
    <property type="protein sequence ID" value="ENSAMXP00005020933.1"/>
    <property type="gene ID" value="ENSAMXG00005010810.1"/>
</dbReference>
<feature type="compositionally biased region" description="Basic and acidic residues" evidence="5">
    <location>
        <begin position="382"/>
        <end position="396"/>
    </location>
</feature>
<gene>
    <name evidence="6" type="primary">pold3</name>
</gene>
<dbReference type="AlphaFoldDB" id="A0A8B9JFM0"/>
<evidence type="ECO:0000256" key="1">
    <source>
        <dbReference type="ARBA" id="ARBA00004123"/>
    </source>
</evidence>
<dbReference type="PANTHER" id="PTHR17598:SF13">
    <property type="entry name" value="DNA POLYMERASE DELTA SUBUNIT 3"/>
    <property type="match status" value="1"/>
</dbReference>
<dbReference type="OrthoDB" id="514823at2759"/>
<feature type="compositionally biased region" description="Basic and acidic residues" evidence="5">
    <location>
        <begin position="227"/>
        <end position="240"/>
    </location>
</feature>
<feature type="compositionally biased region" description="Basic and acidic residues" evidence="5">
    <location>
        <begin position="264"/>
        <end position="282"/>
    </location>
</feature>
<dbReference type="PANTHER" id="PTHR17598">
    <property type="entry name" value="DNA POLYMERASE DELTA SUBUNIT 3"/>
    <property type="match status" value="1"/>
</dbReference>
<dbReference type="GO" id="GO:0003887">
    <property type="term" value="F:DNA-directed DNA polymerase activity"/>
    <property type="evidence" value="ECO:0007669"/>
    <property type="project" value="TreeGrafter"/>
</dbReference>
<dbReference type="InterPro" id="IPR019038">
    <property type="entry name" value="POLD3"/>
</dbReference>
<dbReference type="GO" id="GO:0043625">
    <property type="term" value="C:delta DNA polymerase complex"/>
    <property type="evidence" value="ECO:0007669"/>
    <property type="project" value="InterPro"/>
</dbReference>
<dbReference type="GO" id="GO:0006271">
    <property type="term" value="P:DNA strand elongation involved in DNA replication"/>
    <property type="evidence" value="ECO:0007669"/>
    <property type="project" value="TreeGrafter"/>
</dbReference>
<sequence>MTSSVKINAPVPAAPKHAQARTHHHHYSQMRQYSLDIGKYTCAPVTTVKQVTYKWLSLTLGVHVNTAKQMLYHYLDQRRKERSGTTLHATYLVSGKCSENGSVCHKVSVVREDQLDDTKSKLDKTISVHVYSVQKAELKDSGPLYSTDYDAVKENLKNCNKYSTIRCAAAVPLSHTELQKVQEKVVEKEATKPSLNDHTAAAPKPSVKQPKGIMGMFSNKAAPKSEACNKEVKTEQKDEASPTEGPKSKVSSKANAMNNFFGKSADKKVMTDKPDKNIKEETEGAQSSSAAVSSKPSQSSSKSKQDIKEEQPKESKAVKDDSKDSRSKTKRLEHSDSEEERADSQKKKRRRIKKPQSDSSDDEVIPDSPPVPEVQTPSPGNEVKKEPVSHQEASEGRRRKRRRVLKARTFLDDEGCMVTEKGYESESYSESEDDSKTTSQPSGESNSLKQSLGKREEEKTKERGQKKAPAAAAAANKSTKQSSIMGFFQKK</sequence>
<evidence type="ECO:0000256" key="4">
    <source>
        <dbReference type="ARBA" id="ARBA00023242"/>
    </source>
</evidence>
<dbReference type="InterPro" id="IPR041913">
    <property type="entry name" value="POLD3_sf"/>
</dbReference>
<feature type="region of interest" description="Disordered" evidence="5">
    <location>
        <begin position="188"/>
        <end position="491"/>
    </location>
</feature>
<feature type="compositionally biased region" description="Basic and acidic residues" evidence="5">
    <location>
        <begin position="453"/>
        <end position="465"/>
    </location>
</feature>
<feature type="compositionally biased region" description="Polar residues" evidence="5">
    <location>
        <begin position="440"/>
        <end position="450"/>
    </location>
</feature>
<evidence type="ECO:0000256" key="2">
    <source>
        <dbReference type="ARBA" id="ARBA00017589"/>
    </source>
</evidence>
<dbReference type="FunFam" id="3.90.1030.20:FF:000002">
    <property type="entry name" value="DNA polymerase delta subunit"/>
    <property type="match status" value="1"/>
</dbReference>
<evidence type="ECO:0000313" key="7">
    <source>
        <dbReference type="Proteomes" id="UP000694621"/>
    </source>
</evidence>
<feature type="compositionally biased region" description="Basic residues" evidence="5">
    <location>
        <begin position="397"/>
        <end position="406"/>
    </location>
</feature>
<accession>A0A8B9JFM0</accession>
<evidence type="ECO:0000313" key="6">
    <source>
        <dbReference type="Ensembl" id="ENSAMXP00005020933.1"/>
    </source>
</evidence>
<keyword evidence="4" id="KW-0539">Nucleus</keyword>
<organism evidence="6 7">
    <name type="scientific">Astyanax mexicanus</name>
    <name type="common">Blind cave fish</name>
    <name type="synonym">Astyanax fasciatus mexicanus</name>
    <dbReference type="NCBI Taxonomy" id="7994"/>
    <lineage>
        <taxon>Eukaryota</taxon>
        <taxon>Metazoa</taxon>
        <taxon>Chordata</taxon>
        <taxon>Craniata</taxon>
        <taxon>Vertebrata</taxon>
        <taxon>Euteleostomi</taxon>
        <taxon>Actinopterygii</taxon>
        <taxon>Neopterygii</taxon>
        <taxon>Teleostei</taxon>
        <taxon>Ostariophysi</taxon>
        <taxon>Characiformes</taxon>
        <taxon>Characoidei</taxon>
        <taxon>Acestrorhamphidae</taxon>
        <taxon>Acestrorhamphinae</taxon>
        <taxon>Astyanax</taxon>
    </lineage>
</organism>
<evidence type="ECO:0000256" key="5">
    <source>
        <dbReference type="SAM" id="MobiDB-lite"/>
    </source>
</evidence>
<keyword evidence="3" id="KW-0235">DNA replication</keyword>
<dbReference type="Pfam" id="PF09507">
    <property type="entry name" value="CDC27"/>
    <property type="match status" value="1"/>
</dbReference>
<feature type="region of interest" description="Disordered" evidence="5">
    <location>
        <begin position="1"/>
        <end position="25"/>
    </location>
</feature>
<reference evidence="6" key="1">
    <citation type="submission" date="2025-08" db="UniProtKB">
        <authorList>
            <consortium name="Ensembl"/>
        </authorList>
    </citation>
    <scope>IDENTIFICATION</scope>
</reference>
<evidence type="ECO:0000256" key="3">
    <source>
        <dbReference type="ARBA" id="ARBA00022705"/>
    </source>
</evidence>
<dbReference type="GO" id="GO:1904161">
    <property type="term" value="P:DNA synthesis involved in UV-damage excision repair"/>
    <property type="evidence" value="ECO:0007669"/>
    <property type="project" value="TreeGrafter"/>
</dbReference>
<feature type="compositionally biased region" description="Polar residues" evidence="5">
    <location>
        <begin position="249"/>
        <end position="258"/>
    </location>
</feature>
<feature type="compositionally biased region" description="Low complexity" evidence="5">
    <location>
        <begin position="285"/>
        <end position="302"/>
    </location>
</feature>
<feature type="compositionally biased region" description="Basic and acidic residues" evidence="5">
    <location>
        <begin position="303"/>
        <end position="335"/>
    </location>
</feature>
<comment type="subcellular location">
    <subcellularLocation>
        <location evidence="1">Nucleus</location>
    </subcellularLocation>
</comment>
<protein>
    <recommendedName>
        <fullName evidence="2">DNA polymerase delta subunit 3</fullName>
    </recommendedName>
</protein>
<dbReference type="Proteomes" id="UP000694621">
    <property type="component" value="Unplaced"/>
</dbReference>